<dbReference type="Gene3D" id="3.40.50.2300">
    <property type="match status" value="1"/>
</dbReference>
<dbReference type="InterPro" id="IPR039420">
    <property type="entry name" value="WalR-like"/>
</dbReference>
<dbReference type="RefSeq" id="WP_191750230.1">
    <property type="nucleotide sequence ID" value="NZ_JACSQZ010000033.1"/>
</dbReference>
<keyword evidence="2" id="KW-0805">Transcription regulation</keyword>
<dbReference type="InterPro" id="IPR016032">
    <property type="entry name" value="Sig_transdc_resp-reg_C-effctor"/>
</dbReference>
<dbReference type="PROSITE" id="PS51755">
    <property type="entry name" value="OMPR_PHOB"/>
    <property type="match status" value="1"/>
</dbReference>
<keyword evidence="11" id="KW-1185">Reference proteome</keyword>
<feature type="DNA-binding region" description="OmpR/PhoB-type" evidence="7">
    <location>
        <begin position="127"/>
        <end position="224"/>
    </location>
</feature>
<feature type="domain" description="OmpR/PhoB-type" evidence="9">
    <location>
        <begin position="127"/>
        <end position="224"/>
    </location>
</feature>
<accession>A0ABR8Q4X0</accession>
<keyword evidence="4" id="KW-0804">Transcription</keyword>
<dbReference type="PROSITE" id="PS50110">
    <property type="entry name" value="RESPONSE_REGULATORY"/>
    <property type="match status" value="1"/>
</dbReference>
<evidence type="ECO:0000259" key="9">
    <source>
        <dbReference type="PROSITE" id="PS51755"/>
    </source>
</evidence>
<dbReference type="SMART" id="SM00862">
    <property type="entry name" value="Trans_reg_C"/>
    <property type="match status" value="1"/>
</dbReference>
<protein>
    <recommendedName>
        <fullName evidence="1">Stage 0 sporulation protein A homolog</fullName>
    </recommendedName>
</protein>
<keyword evidence="6" id="KW-0597">Phosphoprotein</keyword>
<dbReference type="CDD" id="cd00383">
    <property type="entry name" value="trans_reg_C"/>
    <property type="match status" value="1"/>
</dbReference>
<evidence type="ECO:0000256" key="4">
    <source>
        <dbReference type="ARBA" id="ARBA00023163"/>
    </source>
</evidence>
<evidence type="ECO:0000313" key="10">
    <source>
        <dbReference type="EMBL" id="MBD7915469.1"/>
    </source>
</evidence>
<feature type="domain" description="Response regulatory" evidence="8">
    <location>
        <begin position="5"/>
        <end position="118"/>
    </location>
</feature>
<evidence type="ECO:0000256" key="7">
    <source>
        <dbReference type="PROSITE-ProRule" id="PRU01091"/>
    </source>
</evidence>
<dbReference type="EMBL" id="JACSQZ010000033">
    <property type="protein sequence ID" value="MBD7915469.1"/>
    <property type="molecule type" value="Genomic_DNA"/>
</dbReference>
<reference evidence="10 11" key="1">
    <citation type="submission" date="2020-08" db="EMBL/GenBank/DDBJ databases">
        <title>A Genomic Blueprint of the Chicken Gut Microbiome.</title>
        <authorList>
            <person name="Gilroy R."/>
            <person name="Ravi A."/>
            <person name="Getino M."/>
            <person name="Pursley I."/>
            <person name="Horton D.L."/>
            <person name="Alikhan N.-F."/>
            <person name="Baker D."/>
            <person name="Gharbi K."/>
            <person name="Hall N."/>
            <person name="Watson M."/>
            <person name="Adriaenssens E.M."/>
            <person name="Foster-Nyarko E."/>
            <person name="Jarju S."/>
            <person name="Secka A."/>
            <person name="Antonio M."/>
            <person name="Oren A."/>
            <person name="Chaudhuri R."/>
            <person name="La Ragione R.M."/>
            <person name="Hildebrand F."/>
            <person name="Pallen M.J."/>
        </authorList>
    </citation>
    <scope>NUCLEOTIDE SEQUENCE [LARGE SCALE GENOMIC DNA]</scope>
    <source>
        <strain evidence="10 11">Sa3CUN1</strain>
    </source>
</reference>
<evidence type="ECO:0000256" key="2">
    <source>
        <dbReference type="ARBA" id="ARBA00023015"/>
    </source>
</evidence>
<organism evidence="10 11">
    <name type="scientific">Clostridium gallinarum</name>
    <dbReference type="NCBI Taxonomy" id="2762246"/>
    <lineage>
        <taxon>Bacteria</taxon>
        <taxon>Bacillati</taxon>
        <taxon>Bacillota</taxon>
        <taxon>Clostridia</taxon>
        <taxon>Eubacteriales</taxon>
        <taxon>Clostridiaceae</taxon>
        <taxon>Clostridium</taxon>
    </lineage>
</organism>
<dbReference type="InterPro" id="IPR001789">
    <property type="entry name" value="Sig_transdc_resp-reg_receiver"/>
</dbReference>
<dbReference type="SMART" id="SM00448">
    <property type="entry name" value="REC"/>
    <property type="match status" value="1"/>
</dbReference>
<keyword evidence="3 7" id="KW-0238">DNA-binding</keyword>
<dbReference type="SUPFAM" id="SSF52172">
    <property type="entry name" value="CheY-like"/>
    <property type="match status" value="1"/>
</dbReference>
<dbReference type="PANTHER" id="PTHR48111">
    <property type="entry name" value="REGULATOR OF RPOS"/>
    <property type="match status" value="1"/>
</dbReference>
<evidence type="ECO:0000256" key="6">
    <source>
        <dbReference type="PROSITE-ProRule" id="PRU00169"/>
    </source>
</evidence>
<evidence type="ECO:0000256" key="5">
    <source>
        <dbReference type="ARBA" id="ARBA00024867"/>
    </source>
</evidence>
<dbReference type="Pfam" id="PF00072">
    <property type="entry name" value="Response_reg"/>
    <property type="match status" value="1"/>
</dbReference>
<dbReference type="Gene3D" id="6.10.250.690">
    <property type="match status" value="1"/>
</dbReference>
<evidence type="ECO:0000256" key="3">
    <source>
        <dbReference type="ARBA" id="ARBA00023125"/>
    </source>
</evidence>
<sequence length="224" mass="26515">MDTKKIFIIEDDEKIRNELCTFLNRYGYETTYSLDFEHIIDEALREKYHLILLDINLPYFDGYYICREIRKKSSVPIIVVTSRDSEVDELMSMNLGADDFITKPYNTQILLARISSLLRRTYNNQESEILEYKNLKLNLSKSEVEYNINKIELSKNESKILYVLMKNKEKIVSRNEIIESLWESDNFIDDNTLTVNINRLRKKLEEIGAVDFLKTKRGQGYILI</sequence>
<comment type="caution">
    <text evidence="10">The sequence shown here is derived from an EMBL/GenBank/DDBJ whole genome shotgun (WGS) entry which is preliminary data.</text>
</comment>
<evidence type="ECO:0000256" key="1">
    <source>
        <dbReference type="ARBA" id="ARBA00018672"/>
    </source>
</evidence>
<dbReference type="Proteomes" id="UP000640335">
    <property type="component" value="Unassembled WGS sequence"/>
</dbReference>
<dbReference type="PANTHER" id="PTHR48111:SF43">
    <property type="entry name" value="STAGE 0 SPORULATION PROTEIN A HOMOLOG"/>
    <property type="match status" value="1"/>
</dbReference>
<proteinExistence type="predicted"/>
<dbReference type="Gene3D" id="1.10.10.10">
    <property type="entry name" value="Winged helix-like DNA-binding domain superfamily/Winged helix DNA-binding domain"/>
    <property type="match status" value="1"/>
</dbReference>
<dbReference type="InterPro" id="IPR001867">
    <property type="entry name" value="OmpR/PhoB-type_DNA-bd"/>
</dbReference>
<evidence type="ECO:0000313" key="11">
    <source>
        <dbReference type="Proteomes" id="UP000640335"/>
    </source>
</evidence>
<dbReference type="InterPro" id="IPR036388">
    <property type="entry name" value="WH-like_DNA-bd_sf"/>
</dbReference>
<dbReference type="SUPFAM" id="SSF46894">
    <property type="entry name" value="C-terminal effector domain of the bipartite response regulators"/>
    <property type="match status" value="1"/>
</dbReference>
<comment type="function">
    <text evidence="5">May play the central regulatory role in sporulation. It may be an element of the effector pathway responsible for the activation of sporulation genes in response to nutritional stress. Spo0A may act in concert with spo0H (a sigma factor) to control the expression of some genes that are critical to the sporulation process.</text>
</comment>
<evidence type="ECO:0000259" key="8">
    <source>
        <dbReference type="PROSITE" id="PS50110"/>
    </source>
</evidence>
<dbReference type="Pfam" id="PF00486">
    <property type="entry name" value="Trans_reg_C"/>
    <property type="match status" value="1"/>
</dbReference>
<feature type="modified residue" description="4-aspartylphosphate" evidence="6">
    <location>
        <position position="54"/>
    </location>
</feature>
<gene>
    <name evidence="10" type="ORF">H9660_09950</name>
</gene>
<name>A0ABR8Q4X0_9CLOT</name>
<dbReference type="InterPro" id="IPR011006">
    <property type="entry name" value="CheY-like_superfamily"/>
</dbReference>